<dbReference type="Proteomes" id="UP000886501">
    <property type="component" value="Unassembled WGS sequence"/>
</dbReference>
<evidence type="ECO:0000313" key="2">
    <source>
        <dbReference type="Proteomes" id="UP000886501"/>
    </source>
</evidence>
<protein>
    <submittedName>
        <fullName evidence="1">Argonaute-like protein</fullName>
    </submittedName>
</protein>
<sequence>MSYRGDRGRGRGTGRGGGDRGGGGFRGSRGGGDGGFRGRGGSGGGGGGGDFRGGRGDFRGRGSFERGGGRGSGRGGGPREQGGVFAENVPATLDVRVTDKSQDELITRMKGMTIKPSDLPPRPDFGTVGPSFKLRTNFFPVKLPKRTLFEYDIAITPGVTVRRVKRRIFQLAEATNDWTQHGLKGKVAHDFSSKLIAVSKLPDPLVIKITFVDEDEDAKDKKKQKPKEYTLTFKFVKDLDTSNLIDFLAGQDRAYEVLPIISALNLILAAFPSSPAGQGVMVGRNRFFFRSGGVRPVSLGGGLEAWKGFYSSVRPAWKQLMVNVNACTTAFYQPQNLAVAMMQFQDYSFGARAATFVKGVRVKTTHLGYKKTVKKLHKANARQHKFDSGEFGTVTVEEYFKKKYKITLSYPNLPLVDVGGNKQNFLPPEVCDIIPDQPYRGKLTDEHTAEMIKVAARPPNINAGLIMDEGLKSLGFKQSAGPLNAFGIGIGQEMAVVPGRLLPAPGINYGQGKPNVDDKASWNLRSVKFAVGGTLSQWAVLVISDGNRDEFRDAGDPELKNTVKGLANMCRTSGMRVEGEPLYALARLPRKTGEDPVRSESIKAIREAVIHQYPKKPSMILIVLSNGDKHVYNGIKHLLDVYLKVHSVCVQVSKFRKGQPQYFANVALKINMKMGGVNHRLVDPPGTNPTLTWLRDPSQPTMLVGMDVTHPSPGSVKGTPSVAAVVATIDDNFAQFPASLKIQETKKEMITELKAMMEERLRLYQKHKRMLPRRIIVYRDSVPEGQSNTIIDEEYPQIVKAFETFGNPKQPYRPKLTIVICGKRHHTRFFPTDSQFADQNGNPRPGTVVDRGVTAVYEFDFFLQAHYGLQGTVRPTHYYVVHDEIGFKADQLQALTHAVSYMFARATKAVSLAAPAYYADVACERGRAYLHPLFQGVWDSGATTASGTTGEKEQELAAFREAEKMWHGGPGGELKDTMFYL</sequence>
<evidence type="ECO:0000313" key="1">
    <source>
        <dbReference type="EMBL" id="KAF9648269.1"/>
    </source>
</evidence>
<proteinExistence type="predicted"/>
<gene>
    <name evidence="1" type="ORF">BDM02DRAFT_3115579</name>
</gene>
<organism evidence="1 2">
    <name type="scientific">Thelephora ganbajun</name>
    <name type="common">Ganba fungus</name>
    <dbReference type="NCBI Taxonomy" id="370292"/>
    <lineage>
        <taxon>Eukaryota</taxon>
        <taxon>Fungi</taxon>
        <taxon>Dikarya</taxon>
        <taxon>Basidiomycota</taxon>
        <taxon>Agaricomycotina</taxon>
        <taxon>Agaricomycetes</taxon>
        <taxon>Thelephorales</taxon>
        <taxon>Thelephoraceae</taxon>
        <taxon>Thelephora</taxon>
    </lineage>
</organism>
<reference evidence="1" key="2">
    <citation type="journal article" date="2020" name="Nat. Commun.">
        <title>Large-scale genome sequencing of mycorrhizal fungi provides insights into the early evolution of symbiotic traits.</title>
        <authorList>
            <person name="Miyauchi S."/>
            <person name="Kiss E."/>
            <person name="Kuo A."/>
            <person name="Drula E."/>
            <person name="Kohler A."/>
            <person name="Sanchez-Garcia M."/>
            <person name="Morin E."/>
            <person name="Andreopoulos B."/>
            <person name="Barry K.W."/>
            <person name="Bonito G."/>
            <person name="Buee M."/>
            <person name="Carver A."/>
            <person name="Chen C."/>
            <person name="Cichocki N."/>
            <person name="Clum A."/>
            <person name="Culley D."/>
            <person name="Crous P.W."/>
            <person name="Fauchery L."/>
            <person name="Girlanda M."/>
            <person name="Hayes R.D."/>
            <person name="Keri Z."/>
            <person name="LaButti K."/>
            <person name="Lipzen A."/>
            <person name="Lombard V."/>
            <person name="Magnuson J."/>
            <person name="Maillard F."/>
            <person name="Murat C."/>
            <person name="Nolan M."/>
            <person name="Ohm R.A."/>
            <person name="Pangilinan J."/>
            <person name="Pereira M.F."/>
            <person name="Perotto S."/>
            <person name="Peter M."/>
            <person name="Pfister S."/>
            <person name="Riley R."/>
            <person name="Sitrit Y."/>
            <person name="Stielow J.B."/>
            <person name="Szollosi G."/>
            <person name="Zifcakova L."/>
            <person name="Stursova M."/>
            <person name="Spatafora J.W."/>
            <person name="Tedersoo L."/>
            <person name="Vaario L.M."/>
            <person name="Yamada A."/>
            <person name="Yan M."/>
            <person name="Wang P."/>
            <person name="Xu J."/>
            <person name="Bruns T."/>
            <person name="Baldrian P."/>
            <person name="Vilgalys R."/>
            <person name="Dunand C."/>
            <person name="Henrissat B."/>
            <person name="Grigoriev I.V."/>
            <person name="Hibbett D."/>
            <person name="Nagy L.G."/>
            <person name="Martin F.M."/>
        </authorList>
    </citation>
    <scope>NUCLEOTIDE SEQUENCE</scope>
    <source>
        <strain evidence="1">P2</strain>
    </source>
</reference>
<comment type="caution">
    <text evidence="1">The sequence shown here is derived from an EMBL/GenBank/DDBJ whole genome shotgun (WGS) entry which is preliminary data.</text>
</comment>
<dbReference type="EMBL" id="MU118016">
    <property type="protein sequence ID" value="KAF9648269.1"/>
    <property type="molecule type" value="Genomic_DNA"/>
</dbReference>
<reference evidence="1" key="1">
    <citation type="submission" date="2019-10" db="EMBL/GenBank/DDBJ databases">
        <authorList>
            <consortium name="DOE Joint Genome Institute"/>
            <person name="Kuo A."/>
            <person name="Miyauchi S."/>
            <person name="Kiss E."/>
            <person name="Drula E."/>
            <person name="Kohler A."/>
            <person name="Sanchez-Garcia M."/>
            <person name="Andreopoulos B."/>
            <person name="Barry K.W."/>
            <person name="Bonito G."/>
            <person name="Buee M."/>
            <person name="Carver A."/>
            <person name="Chen C."/>
            <person name="Cichocki N."/>
            <person name="Clum A."/>
            <person name="Culley D."/>
            <person name="Crous P.W."/>
            <person name="Fauchery L."/>
            <person name="Girlanda M."/>
            <person name="Hayes R."/>
            <person name="Keri Z."/>
            <person name="Labutti K."/>
            <person name="Lipzen A."/>
            <person name="Lombard V."/>
            <person name="Magnuson J."/>
            <person name="Maillard F."/>
            <person name="Morin E."/>
            <person name="Murat C."/>
            <person name="Nolan M."/>
            <person name="Ohm R."/>
            <person name="Pangilinan J."/>
            <person name="Pereira M."/>
            <person name="Perotto S."/>
            <person name="Peter M."/>
            <person name="Riley R."/>
            <person name="Sitrit Y."/>
            <person name="Stielow B."/>
            <person name="Szollosi G."/>
            <person name="Zifcakova L."/>
            <person name="Stursova M."/>
            <person name="Spatafora J.W."/>
            <person name="Tedersoo L."/>
            <person name="Vaario L.-M."/>
            <person name="Yamada A."/>
            <person name="Yan M."/>
            <person name="Wang P."/>
            <person name="Xu J."/>
            <person name="Bruns T."/>
            <person name="Baldrian P."/>
            <person name="Vilgalys R."/>
            <person name="Henrissat B."/>
            <person name="Grigoriev I.V."/>
            <person name="Hibbett D."/>
            <person name="Nagy L.G."/>
            <person name="Martin F.M."/>
        </authorList>
    </citation>
    <scope>NUCLEOTIDE SEQUENCE</scope>
    <source>
        <strain evidence="1">P2</strain>
    </source>
</reference>
<keyword evidence="2" id="KW-1185">Reference proteome</keyword>
<accession>A0ACB6ZFD7</accession>
<name>A0ACB6ZFD7_THEGA</name>